<feature type="binding site" evidence="8">
    <location>
        <position position="313"/>
    </location>
    <ligand>
        <name>hybrid [4Fe-2O-2S] cluster</name>
        <dbReference type="ChEBI" id="CHEBI:60519"/>
    </ligand>
</feature>
<protein>
    <recommendedName>
        <fullName evidence="8">Hydroxylamine reductase</fullName>
        <ecNumber evidence="8">1.7.99.1</ecNumber>
    </recommendedName>
    <alternativeName>
        <fullName evidence="8">Hybrid-cluster protein</fullName>
        <shortName evidence="8">HCP</shortName>
    </alternativeName>
    <alternativeName>
        <fullName evidence="8">Prismane protein</fullName>
    </alternativeName>
</protein>
<dbReference type="GO" id="GO:0042542">
    <property type="term" value="P:response to hydrogen peroxide"/>
    <property type="evidence" value="ECO:0007669"/>
    <property type="project" value="TreeGrafter"/>
</dbReference>
<feature type="binding site" evidence="8">
    <location>
        <position position="17"/>
    </location>
    <ligand>
        <name>[4Fe-4S] cluster</name>
        <dbReference type="ChEBI" id="CHEBI:49883"/>
    </ligand>
</feature>
<evidence type="ECO:0000256" key="2">
    <source>
        <dbReference type="ARBA" id="ARBA00022490"/>
    </source>
</evidence>
<dbReference type="InterPro" id="IPR011254">
    <property type="entry name" value="Prismane-like_sf"/>
</dbReference>
<evidence type="ECO:0000256" key="6">
    <source>
        <dbReference type="ARBA" id="ARBA00023014"/>
    </source>
</evidence>
<evidence type="ECO:0000256" key="8">
    <source>
        <dbReference type="HAMAP-Rule" id="MF_00069"/>
    </source>
</evidence>
<evidence type="ECO:0000256" key="7">
    <source>
        <dbReference type="ARBA" id="ARBA00051350"/>
    </source>
</evidence>
<dbReference type="Proteomes" id="UP000180098">
    <property type="component" value="Unassembled WGS sequence"/>
</dbReference>
<dbReference type="EC" id="1.7.99.1" evidence="8"/>
<dbReference type="GO" id="GO:0051539">
    <property type="term" value="F:4 iron, 4 sulfur cluster binding"/>
    <property type="evidence" value="ECO:0007669"/>
    <property type="project" value="UniProtKB-KW"/>
</dbReference>
<accession>A0A1S2LSE5</accession>
<evidence type="ECO:0000256" key="5">
    <source>
        <dbReference type="ARBA" id="ARBA00023004"/>
    </source>
</evidence>
<feature type="binding site" evidence="8">
    <location>
        <position position="495"/>
    </location>
    <ligand>
        <name>hybrid [4Fe-2O-2S] cluster</name>
        <dbReference type="ChEBI" id="CHEBI:60519"/>
    </ligand>
</feature>
<organism evidence="9 10">
    <name type="scientific">Anaerobacillus arseniciselenatis</name>
    <dbReference type="NCBI Taxonomy" id="85682"/>
    <lineage>
        <taxon>Bacteria</taxon>
        <taxon>Bacillati</taxon>
        <taxon>Bacillota</taxon>
        <taxon>Bacilli</taxon>
        <taxon>Bacillales</taxon>
        <taxon>Bacillaceae</taxon>
        <taxon>Anaerobacillus</taxon>
    </lineage>
</organism>
<feature type="binding site" evidence="8">
    <location>
        <position position="8"/>
    </location>
    <ligand>
        <name>[4Fe-4S] cluster</name>
        <dbReference type="ChEBI" id="CHEBI:49883"/>
    </ligand>
</feature>
<keyword evidence="2 8" id="KW-0963">Cytoplasm</keyword>
<feature type="binding site" evidence="8">
    <location>
        <position position="269"/>
    </location>
    <ligand>
        <name>hybrid [4Fe-2O-2S] cluster</name>
        <dbReference type="ChEBI" id="CHEBI:60519"/>
    </ligand>
</feature>
<dbReference type="SUPFAM" id="SSF56821">
    <property type="entry name" value="Prismane protein-like"/>
    <property type="match status" value="1"/>
</dbReference>
<dbReference type="Gene3D" id="3.40.50.2030">
    <property type="match status" value="2"/>
</dbReference>
<proteinExistence type="inferred from homology"/>
<feature type="binding site" evidence="8">
    <location>
        <position position="458"/>
    </location>
    <ligand>
        <name>hybrid [4Fe-2O-2S] cluster</name>
        <dbReference type="ChEBI" id="CHEBI:60519"/>
    </ligand>
</feature>
<comment type="cofactor">
    <cofactor evidence="8">
        <name>hybrid [4Fe-2O-2S] cluster</name>
        <dbReference type="ChEBI" id="CHEBI:60519"/>
    </cofactor>
    <text evidence="8">Binds 1 hybrid [4Fe-2O-2S] cluster.</text>
</comment>
<gene>
    <name evidence="8" type="primary">hcp</name>
    <name evidence="9" type="ORF">BKP35_05240</name>
</gene>
<feature type="modified residue" description="Cysteine persulfide" evidence="8">
    <location>
        <position position="405"/>
    </location>
</feature>
<dbReference type="FunFam" id="1.20.1270.20:FF:000001">
    <property type="entry name" value="Hydroxylamine reductase"/>
    <property type="match status" value="1"/>
</dbReference>
<dbReference type="EMBL" id="MLQQ01000002">
    <property type="protein sequence ID" value="OIJ15254.1"/>
    <property type="molecule type" value="Genomic_DNA"/>
</dbReference>
<reference evidence="9 10" key="1">
    <citation type="submission" date="2016-10" db="EMBL/GenBank/DDBJ databases">
        <title>Draft genome sequences of four alkaliphilic bacteria belonging to the Anaerobacillus genus.</title>
        <authorList>
            <person name="Bassil N.M."/>
            <person name="Lloyd J.R."/>
        </authorList>
    </citation>
    <scope>NUCLEOTIDE SEQUENCE [LARGE SCALE GENOMIC DNA]</scope>
    <source>
        <strain evidence="9 10">DSM 15340</strain>
    </source>
</reference>
<comment type="subcellular location">
    <subcellularLocation>
        <location evidence="1 8">Cytoplasm</location>
    </subcellularLocation>
</comment>
<dbReference type="FunFam" id="3.40.50.2030:FF:000002">
    <property type="entry name" value="Hydroxylamine reductase"/>
    <property type="match status" value="1"/>
</dbReference>
<dbReference type="RefSeq" id="WP_071312358.1">
    <property type="nucleotide sequence ID" value="NZ_MLQQ01000002.1"/>
</dbReference>
<dbReference type="GO" id="GO:0004601">
    <property type="term" value="F:peroxidase activity"/>
    <property type="evidence" value="ECO:0007669"/>
    <property type="project" value="TreeGrafter"/>
</dbReference>
<dbReference type="FunFam" id="3.40.50.2030:FF:000001">
    <property type="entry name" value="Hydroxylamine reductase"/>
    <property type="match status" value="1"/>
</dbReference>
<dbReference type="InterPro" id="IPR010048">
    <property type="entry name" value="Hydroxylam_reduct"/>
</dbReference>
<evidence type="ECO:0000313" key="9">
    <source>
        <dbReference type="EMBL" id="OIJ15254.1"/>
    </source>
</evidence>
<comment type="function">
    <text evidence="8">Catalyzes the reduction of hydroxylamine to form NH(3) and H(2)O.</text>
</comment>
<comment type="similarity">
    <text evidence="8">Belongs to the HCP family.</text>
</comment>
<evidence type="ECO:0000256" key="4">
    <source>
        <dbReference type="ARBA" id="ARBA00023002"/>
    </source>
</evidence>
<dbReference type="NCBIfam" id="TIGR01703">
    <property type="entry name" value="hybrid_clust"/>
    <property type="match status" value="1"/>
</dbReference>
<dbReference type="GO" id="GO:0046872">
    <property type="term" value="F:metal ion binding"/>
    <property type="evidence" value="ECO:0007669"/>
    <property type="project" value="UniProtKB-KW"/>
</dbReference>
<sequence>MSMFCYQCQEAAKNTGCDMMAGVCGKTSEVSNLQDLLIYTLKGVAFVNQEARKAGINEKNTDRLIMDGLFTTITNANFSDESVIERIEKALQERAKIKAALVDKGVMLGSDLPDYATWTAVRDEFINKSEEGQVGILSTENEDVRSLRSLVLFGLKGMAAYAKHAFQLNYQKDEISAFIEKALVATEDDSLGADELVSLVMETGKYGVDVMALLDEANTTKYGHPEMTEVKIDTRNNPAILVSGHDLKDFEELLEQTAGTGVDVYTHSEMLPANYYPAFKKYEHFYGNYGNAWWKQKEEFESFNGPVLFTTNCIVPPRASYKDRVYTTGSTAYPGFTHIPDRQDGGKKDFSEIIEHAKKLPAPTAIEEGTIVGGFAHNQVTQLADKVVDAVKSGAIKKFFVMAGCDGRMKSRDYYSEFAKGLPQDTVILTAGCAKYRYNKLPLGDIGGIPRVLDAGQCNDSYSLAVVAMKLKEIFDLNDINDLPIEYNIAWYEQKAVIVLLALLYLGVKDIKLGPTLPAFLSPNVANVLVEKFGISGITDVEQDMDVYMAK</sequence>
<comment type="cofactor">
    <cofactor evidence="8">
        <name>[4Fe-4S] cluster</name>
        <dbReference type="ChEBI" id="CHEBI:49883"/>
    </cofactor>
    <text evidence="8">Binds 1 [4Fe-4S] cluster.</text>
</comment>
<dbReference type="InterPro" id="IPR016099">
    <property type="entry name" value="Prismane-like_a/b-sand"/>
</dbReference>
<feature type="binding site" evidence="8">
    <location>
        <position position="245"/>
    </location>
    <ligand>
        <name>hybrid [4Fe-2O-2S] cluster</name>
        <dbReference type="ChEBI" id="CHEBI:60519"/>
    </ligand>
</feature>
<dbReference type="CDD" id="cd01914">
    <property type="entry name" value="HCP"/>
    <property type="match status" value="1"/>
</dbReference>
<dbReference type="OrthoDB" id="9761526at2"/>
<dbReference type="HAMAP" id="MF_00069">
    <property type="entry name" value="Hydroxylam_reduct"/>
    <property type="match status" value="1"/>
</dbReference>
<dbReference type="PANTHER" id="PTHR30109">
    <property type="entry name" value="HYDROXYLAMINE REDUCTASE"/>
    <property type="match status" value="1"/>
</dbReference>
<feature type="binding site" evidence="8">
    <location>
        <position position="433"/>
    </location>
    <ligand>
        <name>hybrid [4Fe-2O-2S] cluster</name>
        <dbReference type="ChEBI" id="CHEBI:60519"/>
    </ligand>
</feature>
<evidence type="ECO:0000313" key="10">
    <source>
        <dbReference type="Proteomes" id="UP000180098"/>
    </source>
</evidence>
<keyword evidence="8" id="KW-0004">4Fe-4S</keyword>
<dbReference type="GO" id="GO:0050418">
    <property type="term" value="F:hydroxylamine reductase activity"/>
    <property type="evidence" value="ECO:0007669"/>
    <property type="project" value="UniProtKB-UniRule"/>
</dbReference>
<feature type="binding site" evidence="8">
    <location>
        <position position="493"/>
    </location>
    <ligand>
        <name>hybrid [4Fe-2O-2S] cluster</name>
        <dbReference type="ChEBI" id="CHEBI:60519"/>
    </ligand>
</feature>
<name>A0A1S2LSE5_9BACI</name>
<dbReference type="Gene3D" id="1.20.1270.20">
    <property type="match status" value="2"/>
</dbReference>
<dbReference type="InterPro" id="IPR004137">
    <property type="entry name" value="HCP/CODH"/>
</dbReference>
<keyword evidence="10" id="KW-1185">Reference proteome</keyword>
<dbReference type="InterPro" id="IPR016100">
    <property type="entry name" value="Prismane_a-bundle"/>
</dbReference>
<dbReference type="GO" id="GO:0005737">
    <property type="term" value="C:cytoplasm"/>
    <property type="evidence" value="ECO:0007669"/>
    <property type="project" value="UniProtKB-SubCell"/>
</dbReference>
<dbReference type="AlphaFoldDB" id="A0A1S2LSE5"/>
<evidence type="ECO:0000256" key="3">
    <source>
        <dbReference type="ARBA" id="ARBA00022723"/>
    </source>
</evidence>
<comment type="caution">
    <text evidence="9">The sequence shown here is derived from an EMBL/GenBank/DDBJ whole genome shotgun (WGS) entry which is preliminary data.</text>
</comment>
<dbReference type="Pfam" id="PF03063">
    <property type="entry name" value="Prismane"/>
    <property type="match status" value="1"/>
</dbReference>
<keyword evidence="5 8" id="KW-0408">Iron</keyword>
<feature type="binding site" evidence="8">
    <location>
        <position position="5"/>
    </location>
    <ligand>
        <name>[4Fe-4S] cluster</name>
        <dbReference type="ChEBI" id="CHEBI:49883"/>
    </ligand>
</feature>
<feature type="binding site" description="via persulfide group" evidence="8">
    <location>
        <position position="405"/>
    </location>
    <ligand>
        <name>hybrid [4Fe-2O-2S] cluster</name>
        <dbReference type="ChEBI" id="CHEBI:60519"/>
    </ligand>
</feature>
<keyword evidence="6 8" id="KW-0411">Iron-sulfur</keyword>
<dbReference type="PIRSF" id="PIRSF000076">
    <property type="entry name" value="HCP"/>
    <property type="match status" value="1"/>
</dbReference>
<feature type="binding site" evidence="8">
    <location>
        <position position="24"/>
    </location>
    <ligand>
        <name>[4Fe-4S] cluster</name>
        <dbReference type="ChEBI" id="CHEBI:49883"/>
    </ligand>
</feature>
<comment type="catalytic activity">
    <reaction evidence="7 8">
        <text>A + NH4(+) + H2O = hydroxylamine + AH2 + H(+)</text>
        <dbReference type="Rhea" id="RHEA:22052"/>
        <dbReference type="ChEBI" id="CHEBI:13193"/>
        <dbReference type="ChEBI" id="CHEBI:15377"/>
        <dbReference type="ChEBI" id="CHEBI:15378"/>
        <dbReference type="ChEBI" id="CHEBI:15429"/>
        <dbReference type="ChEBI" id="CHEBI:17499"/>
        <dbReference type="ChEBI" id="CHEBI:28938"/>
        <dbReference type="EC" id="1.7.99.1"/>
    </reaction>
</comment>
<dbReference type="PANTHER" id="PTHR30109:SF0">
    <property type="entry name" value="HYDROXYLAMINE REDUCTASE"/>
    <property type="match status" value="1"/>
</dbReference>
<dbReference type="NCBIfam" id="NF003658">
    <property type="entry name" value="PRK05290.1"/>
    <property type="match status" value="1"/>
</dbReference>
<keyword evidence="3 8" id="KW-0479">Metal-binding</keyword>
<keyword evidence="4 8" id="KW-0560">Oxidoreductase</keyword>
<evidence type="ECO:0000256" key="1">
    <source>
        <dbReference type="ARBA" id="ARBA00004496"/>
    </source>
</evidence>